<dbReference type="InterPro" id="IPR012093">
    <property type="entry name" value="Pirin"/>
</dbReference>
<gene>
    <name evidence="5" type="ORF">II3_05546</name>
</gene>
<comment type="caution">
    <text evidence="5">The sequence shown here is derived from an EMBL/GenBank/DDBJ whole genome shotgun (WGS) entry which is preliminary data.</text>
</comment>
<evidence type="ECO:0000313" key="6">
    <source>
        <dbReference type="Proteomes" id="UP000006997"/>
    </source>
</evidence>
<reference evidence="5 6" key="1">
    <citation type="submission" date="2012-04" db="EMBL/GenBank/DDBJ databases">
        <title>The Genome Sequence of Bacillus cereus MC67.</title>
        <authorList>
            <consortium name="The Broad Institute Genome Sequencing Platform"/>
            <consortium name="The Broad Institute Genome Sequencing Center for Infectious Disease"/>
            <person name="Feldgarden M."/>
            <person name="Van der Auwera G.A."/>
            <person name="Mahillon J."/>
            <person name="Duprez V."/>
            <person name="Timmery S."/>
            <person name="Mattelet C."/>
            <person name="Dierick K."/>
            <person name="Sun M."/>
            <person name="Yu Z."/>
            <person name="Zhu L."/>
            <person name="Hu X."/>
            <person name="Shank E.B."/>
            <person name="Swiecicka I."/>
            <person name="Hansen B.M."/>
            <person name="Andrup L."/>
            <person name="Young S.K."/>
            <person name="Zeng Q."/>
            <person name="Gargeya S."/>
            <person name="Fitzgerald M."/>
            <person name="Haas B."/>
            <person name="Abouelleil A."/>
            <person name="Alvarado L."/>
            <person name="Arachchi H.M."/>
            <person name="Berlin A."/>
            <person name="Chapman S.B."/>
            <person name="Goldberg J."/>
            <person name="Griggs A."/>
            <person name="Gujja S."/>
            <person name="Hansen M."/>
            <person name="Howarth C."/>
            <person name="Imamovic A."/>
            <person name="Larimer J."/>
            <person name="McCowen C."/>
            <person name="Montmayeur A."/>
            <person name="Murphy C."/>
            <person name="Neiman D."/>
            <person name="Pearson M."/>
            <person name="Priest M."/>
            <person name="Roberts A."/>
            <person name="Saif S."/>
            <person name="Shea T."/>
            <person name="Sisk P."/>
            <person name="Sykes S."/>
            <person name="Wortman J."/>
            <person name="Nusbaum C."/>
            <person name="Birren B."/>
        </authorList>
    </citation>
    <scope>NUCLEOTIDE SEQUENCE [LARGE SCALE GENOMIC DNA]</scope>
    <source>
        <strain evidence="5 6">MC67</strain>
    </source>
</reference>
<dbReference type="AlphaFoldDB" id="J8ERR5"/>
<dbReference type="Gene3D" id="2.60.120.10">
    <property type="entry name" value="Jelly Rolls"/>
    <property type="match status" value="2"/>
</dbReference>
<protein>
    <recommendedName>
        <fullName evidence="7">Pirin N-terminal domain-containing protein</fullName>
    </recommendedName>
</protein>
<evidence type="ECO:0000259" key="3">
    <source>
        <dbReference type="Pfam" id="PF02678"/>
    </source>
</evidence>
<dbReference type="PATRIC" id="fig|1053219.3.peg.5674"/>
<dbReference type="InterPro" id="IPR003829">
    <property type="entry name" value="Pirin_N_dom"/>
</dbReference>
<accession>J8ERR5</accession>
<dbReference type="InterPro" id="IPR041602">
    <property type="entry name" value="Quercetinase_C"/>
</dbReference>
<organism evidence="5 6">
    <name type="scientific">Bacillus cereus MC67</name>
    <dbReference type="NCBI Taxonomy" id="1053219"/>
    <lineage>
        <taxon>Bacteria</taxon>
        <taxon>Bacillati</taxon>
        <taxon>Bacillota</taxon>
        <taxon>Bacilli</taxon>
        <taxon>Bacillales</taxon>
        <taxon>Bacillaceae</taxon>
        <taxon>Bacillus</taxon>
        <taxon>Bacillus cereus group</taxon>
    </lineage>
</organism>
<dbReference type="PIRSF" id="PIRSF006232">
    <property type="entry name" value="Pirin"/>
    <property type="match status" value="1"/>
</dbReference>
<dbReference type="CDD" id="cd02910">
    <property type="entry name" value="cupin_Yhhw_N"/>
    <property type="match status" value="1"/>
</dbReference>
<evidence type="ECO:0000256" key="1">
    <source>
        <dbReference type="ARBA" id="ARBA00008416"/>
    </source>
</evidence>
<sequence>MIEVIIQETMGKADYGWLQSKFSFSFGEYFNPDRMNFGPLRVFNDDTIQPEKGFGLHPHKEMEIVTIVLEGLARHGDSAGDVHFIHAGEIQRISSGTGIEHFNYNASPIYPMRLLQIWLMPNQKGLSPSWEQRKFETDQMRNCLLPVVSGSDKENSLHIHQDTTFYMSVLDANQSLSYEAKIGRRTYFYLIDGEVVLDHNFTLRSGDAAQITDIDLLTIQANQDSKLLIIDLP</sequence>
<feature type="domain" description="Quercetin 2,3-dioxygenase C-terminal cupin" evidence="4">
    <location>
        <begin position="147"/>
        <end position="232"/>
    </location>
</feature>
<dbReference type="Pfam" id="PF17954">
    <property type="entry name" value="Pirin_C_2"/>
    <property type="match status" value="1"/>
</dbReference>
<name>J8ERR5_BACCE</name>
<dbReference type="InterPro" id="IPR011051">
    <property type="entry name" value="RmlC_Cupin_sf"/>
</dbReference>
<comment type="similarity">
    <text evidence="1 2">Belongs to the pirin family.</text>
</comment>
<dbReference type="InterPro" id="IPR014710">
    <property type="entry name" value="RmlC-like_jellyroll"/>
</dbReference>
<evidence type="ECO:0008006" key="7">
    <source>
        <dbReference type="Google" id="ProtNLM"/>
    </source>
</evidence>
<dbReference type="HOGENOM" id="CLU_064194_2_2_9"/>
<dbReference type="Proteomes" id="UP000006997">
    <property type="component" value="Unassembled WGS sequence"/>
</dbReference>
<feature type="domain" description="Pirin N-terminal" evidence="3">
    <location>
        <begin position="11"/>
        <end position="119"/>
    </location>
</feature>
<dbReference type="Pfam" id="PF02678">
    <property type="entry name" value="Pirin"/>
    <property type="match status" value="1"/>
</dbReference>
<dbReference type="PANTHER" id="PTHR43212:SF3">
    <property type="entry name" value="QUERCETIN 2,3-DIOXYGENASE"/>
    <property type="match status" value="1"/>
</dbReference>
<evidence type="ECO:0000313" key="5">
    <source>
        <dbReference type="EMBL" id="EJQ91374.1"/>
    </source>
</evidence>
<dbReference type="RefSeq" id="WP_002162249.1">
    <property type="nucleotide sequence ID" value="NZ_JH792116.1"/>
</dbReference>
<evidence type="ECO:0000259" key="4">
    <source>
        <dbReference type="Pfam" id="PF17954"/>
    </source>
</evidence>
<dbReference type="EMBL" id="AHEN01000060">
    <property type="protein sequence ID" value="EJQ91374.1"/>
    <property type="molecule type" value="Genomic_DNA"/>
</dbReference>
<proteinExistence type="inferred from homology"/>
<dbReference type="SUPFAM" id="SSF51182">
    <property type="entry name" value="RmlC-like cupins"/>
    <property type="match status" value="1"/>
</dbReference>
<dbReference type="PANTHER" id="PTHR43212">
    <property type="entry name" value="QUERCETIN 2,3-DIOXYGENASE"/>
    <property type="match status" value="1"/>
</dbReference>
<evidence type="ECO:0000256" key="2">
    <source>
        <dbReference type="RuleBase" id="RU003457"/>
    </source>
</evidence>